<feature type="compositionally biased region" description="Polar residues" evidence="1">
    <location>
        <begin position="1"/>
        <end position="18"/>
    </location>
</feature>
<feature type="region of interest" description="Disordered" evidence="1">
    <location>
        <begin position="1"/>
        <end position="24"/>
    </location>
</feature>
<dbReference type="EMBL" id="CAEQ01002330">
    <property type="protein sequence ID" value="CCD16537.1"/>
    <property type="molecule type" value="Genomic_DNA"/>
</dbReference>
<proteinExistence type="predicted"/>
<feature type="region of interest" description="Disordered" evidence="1">
    <location>
        <begin position="103"/>
        <end position="122"/>
    </location>
</feature>
<name>F9WGU9_TRYCI</name>
<feature type="region of interest" description="Disordered" evidence="1">
    <location>
        <begin position="140"/>
        <end position="245"/>
    </location>
</feature>
<reference evidence="3" key="1">
    <citation type="submission" date="2011-07" db="EMBL/GenBank/DDBJ databases">
        <title>Divergent evolution of antigenic variation in African trypanosomes.</title>
        <authorList>
            <person name="Jackson A.P."/>
            <person name="Berry A."/>
            <person name="Allison H.C."/>
            <person name="Burton P."/>
            <person name="Anderson J."/>
            <person name="Aslett M."/>
            <person name="Brown R."/>
            <person name="Corton N."/>
            <person name="Harris D."/>
            <person name="Hauser H."/>
            <person name="Gamble J."/>
            <person name="Gilderthorp R."/>
            <person name="McQuillan J."/>
            <person name="Quail M.A."/>
            <person name="Sanders M."/>
            <person name="Van Tonder A."/>
            <person name="Ginger M.L."/>
            <person name="Donelson J.E."/>
            <person name="Field M.C."/>
            <person name="Barry J.D."/>
            <person name="Berriman M."/>
            <person name="Hertz-Fowler C."/>
        </authorList>
    </citation>
    <scope>NUCLEOTIDE SEQUENCE [LARGE SCALE GENOMIC DNA]</scope>
    <source>
        <strain evidence="3">IL3000</strain>
    </source>
</reference>
<feature type="compositionally biased region" description="Low complexity" evidence="1">
    <location>
        <begin position="168"/>
        <end position="182"/>
    </location>
</feature>
<keyword evidence="3" id="KW-1185">Reference proteome</keyword>
<gene>
    <name evidence="2" type="ORF">TCIL3000_0_01680</name>
</gene>
<reference evidence="2 3" key="2">
    <citation type="journal article" date="2012" name="Proc. Natl. Acad. Sci. U.S.A.">
        <title>Antigenic diversity is generated by distinct evolutionary mechanisms in African trypanosome species.</title>
        <authorList>
            <person name="Jackson A.P."/>
            <person name="Berry A."/>
            <person name="Aslett M."/>
            <person name="Allison H.C."/>
            <person name="Burton P."/>
            <person name="Vavrova-Anderson J."/>
            <person name="Brown R."/>
            <person name="Browne H."/>
            <person name="Corton N."/>
            <person name="Hauser H."/>
            <person name="Gamble J."/>
            <person name="Gilderthorp R."/>
            <person name="Marcello L."/>
            <person name="McQuillan J."/>
            <person name="Otto T.D."/>
            <person name="Quail M.A."/>
            <person name="Sanders M.J."/>
            <person name="van Tonder A."/>
            <person name="Ginger M.L."/>
            <person name="Field M.C."/>
            <person name="Barry J.D."/>
            <person name="Hertz-Fowler C."/>
            <person name="Berriman M."/>
        </authorList>
    </citation>
    <scope>NUCLEOTIDE SEQUENCE [LARGE SCALE GENOMIC DNA]</scope>
    <source>
        <strain evidence="2 3">IL3000</strain>
    </source>
</reference>
<evidence type="ECO:0000256" key="1">
    <source>
        <dbReference type="SAM" id="MobiDB-lite"/>
    </source>
</evidence>
<dbReference type="VEuPathDB" id="TriTrypDB:TcIL3000_0_01680"/>
<protein>
    <submittedName>
        <fullName evidence="2">WGS project CAEQ00000000 data, annotated contig 55</fullName>
    </submittedName>
</protein>
<organism evidence="2 3">
    <name type="scientific">Trypanosoma congolense (strain IL3000)</name>
    <dbReference type="NCBI Taxonomy" id="1068625"/>
    <lineage>
        <taxon>Eukaryota</taxon>
        <taxon>Discoba</taxon>
        <taxon>Euglenozoa</taxon>
        <taxon>Kinetoplastea</taxon>
        <taxon>Metakinetoplastina</taxon>
        <taxon>Trypanosomatida</taxon>
        <taxon>Trypanosomatidae</taxon>
        <taxon>Trypanosoma</taxon>
        <taxon>Nannomonas</taxon>
    </lineage>
</organism>
<dbReference type="Proteomes" id="UP000000702">
    <property type="component" value="Unassembled WGS sequence"/>
</dbReference>
<evidence type="ECO:0000313" key="3">
    <source>
        <dbReference type="Proteomes" id="UP000000702"/>
    </source>
</evidence>
<evidence type="ECO:0000313" key="2">
    <source>
        <dbReference type="EMBL" id="CCD16537.1"/>
    </source>
</evidence>
<comment type="caution">
    <text evidence="2">The sequence shown here is derived from an EMBL/GenBank/DDBJ whole genome shotgun (WGS) entry which is preliminary data.</text>
</comment>
<feature type="compositionally biased region" description="Basic and acidic residues" evidence="1">
    <location>
        <begin position="140"/>
        <end position="164"/>
    </location>
</feature>
<sequence>MSDDSTPGTPRTPTQLEYGSTPPDFSVSCDIGVSDTRLASSGRCCVDPARAAAIERFLLGGHTGAQHPFGGGLATSVASTLAPGGECIRGPKSAVDNMSFTSKTQESAAVNPSKAIEKEKTTNLPLVEKVGGDSVELPRGREVVKSVDKPDTAVKQMKEAKGLRPDTSSRGLSSASRGGARLVISSPDQSDGVGLEDSPPSLHPGRPASVQPRRTRTPKSRSVGWSGGAARKIEEPLSGARKLKRTQSLGDISQLRCRSKGGAG</sequence>
<feature type="non-terminal residue" evidence="2">
    <location>
        <position position="264"/>
    </location>
</feature>
<dbReference type="AlphaFoldDB" id="F9WGU9"/>
<accession>F9WGU9</accession>